<keyword evidence="7" id="KW-0378">Hydrolase</keyword>
<keyword evidence="7" id="KW-0255">Endonuclease</keyword>
<evidence type="ECO:0000256" key="1">
    <source>
        <dbReference type="ARBA" id="ARBA00008078"/>
    </source>
</evidence>
<proteinExistence type="inferred from homology"/>
<dbReference type="InterPro" id="IPR006677">
    <property type="entry name" value="tRNA_intron_Endonuc_cat-like"/>
</dbReference>
<dbReference type="Gene3D" id="3.40.1350.10">
    <property type="match status" value="1"/>
</dbReference>
<dbReference type="CDD" id="cd22363">
    <property type="entry name" value="tRNA-intron_lyase_C"/>
    <property type="match status" value="1"/>
</dbReference>
<dbReference type="NCBIfam" id="TIGR00324">
    <property type="entry name" value="endA"/>
    <property type="match status" value="1"/>
</dbReference>
<name>A0A081A4P2_PHYNI</name>
<evidence type="ECO:0000256" key="4">
    <source>
        <dbReference type="ARBA" id="ARBA00023239"/>
    </source>
</evidence>
<protein>
    <recommendedName>
        <fullName evidence="2">tRNA-intron lyase</fullName>
        <ecNumber evidence="2">4.6.1.16</ecNumber>
    </recommendedName>
</protein>
<dbReference type="InterPro" id="IPR011856">
    <property type="entry name" value="tRNA_endonuc-like_dom_sf"/>
</dbReference>
<comment type="caution">
    <text evidence="7">The sequence shown here is derived from an EMBL/GenBank/DDBJ whole genome shotgun (WGS) entry which is preliminary data.</text>
</comment>
<reference evidence="7 8" key="1">
    <citation type="submission" date="2013-11" db="EMBL/GenBank/DDBJ databases">
        <title>The Genome Sequence of Phytophthora parasitica P1976.</title>
        <authorList>
            <consortium name="The Broad Institute Genomics Platform"/>
            <person name="Russ C."/>
            <person name="Tyler B."/>
            <person name="Panabieres F."/>
            <person name="Shan W."/>
            <person name="Tripathy S."/>
            <person name="Grunwald N."/>
            <person name="Machado M."/>
            <person name="Johnson C.S."/>
            <person name="Walker B."/>
            <person name="Young S."/>
            <person name="Zeng Q."/>
            <person name="Gargeya S."/>
            <person name="Fitzgerald M."/>
            <person name="Haas B."/>
            <person name="Abouelleil A."/>
            <person name="Allen A.W."/>
            <person name="Alvarado L."/>
            <person name="Arachchi H.M."/>
            <person name="Berlin A.M."/>
            <person name="Chapman S.B."/>
            <person name="Gainer-Dewar J."/>
            <person name="Goldberg J."/>
            <person name="Griggs A."/>
            <person name="Gujja S."/>
            <person name="Hansen M."/>
            <person name="Howarth C."/>
            <person name="Imamovic A."/>
            <person name="Ireland A."/>
            <person name="Larimer J."/>
            <person name="McCowan C."/>
            <person name="Murphy C."/>
            <person name="Pearson M."/>
            <person name="Poon T.W."/>
            <person name="Priest M."/>
            <person name="Roberts A."/>
            <person name="Saif S."/>
            <person name="Shea T."/>
            <person name="Sisk P."/>
            <person name="Sykes S."/>
            <person name="Wortman J."/>
            <person name="Nusbaum C."/>
            <person name="Birren B."/>
        </authorList>
    </citation>
    <scope>NUCLEOTIDE SEQUENCE [LARGE SCALE GENOMIC DNA]</scope>
    <source>
        <strain evidence="7 8">P1976</strain>
    </source>
</reference>
<evidence type="ECO:0000256" key="3">
    <source>
        <dbReference type="ARBA" id="ARBA00022694"/>
    </source>
</evidence>
<dbReference type="Pfam" id="PF01974">
    <property type="entry name" value="tRNA_int_endo"/>
    <property type="match status" value="1"/>
</dbReference>
<dbReference type="OrthoDB" id="48041at2759"/>
<evidence type="ECO:0000313" key="7">
    <source>
        <dbReference type="EMBL" id="ETO73853.1"/>
    </source>
</evidence>
<dbReference type="AlphaFoldDB" id="A0A081A4P2"/>
<dbReference type="PANTHER" id="PTHR13070:SF0">
    <property type="entry name" value="TRNA-SPLICING ENDONUCLEASE SUBUNIT SEN34"/>
    <property type="match status" value="1"/>
</dbReference>
<dbReference type="EC" id="4.6.1.16" evidence="2"/>
<dbReference type="InterPro" id="IPR006676">
    <property type="entry name" value="tRNA_splic"/>
</dbReference>
<dbReference type="GO" id="GO:0003676">
    <property type="term" value="F:nucleic acid binding"/>
    <property type="evidence" value="ECO:0007669"/>
    <property type="project" value="InterPro"/>
</dbReference>
<dbReference type="SUPFAM" id="SSF53032">
    <property type="entry name" value="tRNA-intron endonuclease catalytic domain-like"/>
    <property type="match status" value="1"/>
</dbReference>
<keyword evidence="4" id="KW-0456">Lyase</keyword>
<evidence type="ECO:0000259" key="6">
    <source>
        <dbReference type="Pfam" id="PF01974"/>
    </source>
</evidence>
<dbReference type="InterPro" id="IPR036167">
    <property type="entry name" value="tRNA_intron_Endo_cat-like_sf"/>
</dbReference>
<feature type="domain" description="tRNA intron endonuclease catalytic" evidence="6">
    <location>
        <begin position="124"/>
        <end position="202"/>
    </location>
</feature>
<dbReference type="GO" id="GO:0000213">
    <property type="term" value="F:tRNA-intron lyase activity"/>
    <property type="evidence" value="ECO:0007669"/>
    <property type="project" value="UniProtKB-EC"/>
</dbReference>
<dbReference type="GO" id="GO:0000379">
    <property type="term" value="P:tRNA-type intron splice site recognition and cleavage"/>
    <property type="evidence" value="ECO:0007669"/>
    <property type="project" value="TreeGrafter"/>
</dbReference>
<evidence type="ECO:0000313" key="8">
    <source>
        <dbReference type="Proteomes" id="UP000028582"/>
    </source>
</evidence>
<accession>A0A081A4P2</accession>
<gene>
    <name evidence="7" type="ORF">F444_10270</name>
</gene>
<dbReference type="PANTHER" id="PTHR13070">
    <property type="entry name" value="TRNA-SPLICING ENDONUCLEASE SUBUNIT SEN34-RELATED"/>
    <property type="match status" value="1"/>
</dbReference>
<keyword evidence="7" id="KW-0540">Nuclease</keyword>
<dbReference type="GO" id="GO:0005634">
    <property type="term" value="C:nucleus"/>
    <property type="evidence" value="ECO:0007669"/>
    <property type="project" value="UniProtKB-ARBA"/>
</dbReference>
<keyword evidence="3" id="KW-0819">tRNA processing</keyword>
<organism evidence="7 8">
    <name type="scientific">Phytophthora nicotianae P1976</name>
    <dbReference type="NCBI Taxonomy" id="1317066"/>
    <lineage>
        <taxon>Eukaryota</taxon>
        <taxon>Sar</taxon>
        <taxon>Stramenopiles</taxon>
        <taxon>Oomycota</taxon>
        <taxon>Peronosporomycetes</taxon>
        <taxon>Peronosporales</taxon>
        <taxon>Peronosporaceae</taxon>
        <taxon>Phytophthora</taxon>
    </lineage>
</organism>
<comment type="catalytic activity">
    <reaction evidence="5">
        <text>pretRNA = a 3'-half-tRNA molecule with a 5'-OH end + a 5'-half-tRNA molecule with a 2',3'-cyclic phosphate end + an intron with a 2',3'-cyclic phosphate and a 5'-hydroxyl terminus.</text>
        <dbReference type="EC" id="4.6.1.16"/>
    </reaction>
</comment>
<dbReference type="EMBL" id="ANJA01001841">
    <property type="protein sequence ID" value="ETO73853.1"/>
    <property type="molecule type" value="Genomic_DNA"/>
</dbReference>
<comment type="similarity">
    <text evidence="1">Belongs to the tRNA-intron endonuclease family.</text>
</comment>
<dbReference type="Proteomes" id="UP000028582">
    <property type="component" value="Unassembled WGS sequence"/>
</dbReference>
<evidence type="ECO:0000256" key="2">
    <source>
        <dbReference type="ARBA" id="ARBA00012573"/>
    </source>
</evidence>
<sequence>MSTTLDCATATVLTSPDHEATYALVNDAQHVAFLQQECRIYGSPEGSLTTASVAPLRLALEEMAVGVAKGYLRLEAAATGLDGSSGGDEGNVLVEDITPEFVEEIQSGGSNVDTKSRLTPRRRDRLRVFRDLWEKGYIVTFGSKFGADFLIYKDNPKRAHAVALIVVKGYEEEFSRVDVVSFCRVAKMVKKQLVFACVRASEEYKSGGGKMDDTEGSNSEVAGDSVVYVSLAHALLVSRQEEGGE</sequence>
<evidence type="ECO:0000256" key="5">
    <source>
        <dbReference type="ARBA" id="ARBA00034031"/>
    </source>
</evidence>